<proteinExistence type="predicted"/>
<organism evidence="3">
    <name type="scientific">Schistocephalus solidus</name>
    <name type="common">Tapeworm</name>
    <dbReference type="NCBI Taxonomy" id="70667"/>
    <lineage>
        <taxon>Eukaryota</taxon>
        <taxon>Metazoa</taxon>
        <taxon>Spiralia</taxon>
        <taxon>Lophotrochozoa</taxon>
        <taxon>Platyhelminthes</taxon>
        <taxon>Cestoda</taxon>
        <taxon>Eucestoda</taxon>
        <taxon>Diphyllobothriidea</taxon>
        <taxon>Diphyllobothriidae</taxon>
        <taxon>Schistocephalus</taxon>
    </lineage>
</organism>
<evidence type="ECO:0000313" key="1">
    <source>
        <dbReference type="EMBL" id="VDM03028.1"/>
    </source>
</evidence>
<dbReference type="OrthoDB" id="6144240at2759"/>
<dbReference type="Proteomes" id="UP000275846">
    <property type="component" value="Unassembled WGS sequence"/>
</dbReference>
<dbReference type="EMBL" id="UYSU01041342">
    <property type="protein sequence ID" value="VDM03028.1"/>
    <property type="molecule type" value="Genomic_DNA"/>
</dbReference>
<dbReference type="AlphaFoldDB" id="A0A183TJJ4"/>
<protein>
    <submittedName>
        <fullName evidence="1 3">Uncharacterized protein</fullName>
    </submittedName>
</protein>
<sequence length="364" mass="41739">MKLRWHDKIPDMEVLDRTGILSIHAMLRQVQLRWSGHLVRMDEERLPKRLLCGDVATGARRQGGQKRHCKDTLKKSLKQLQINPVTREDLAQDRPALRSSVKTGSAIYKANRIATAKAKRAARNNQITEKLEDLHAPVDNATVETRWWQLRNVIQSTTLDVLGRARCQQQDWCDDNDTDISNLLAEKNGLRKAYMDLWTDATKAAFFRCQHHVQQRLWEMQDAWMIRKAEEIQGYADRNEMKNFFKAIKAIYGPCIKGNAPLLSSDGTTLLTENSQILKRWAKHFERVLNCSSAISDDAIDRLPQVDKNNELDLPPSLPETIRALQQISSGKAWGSDAIPPEVYKHGGPRLMAELTTLFQELWR</sequence>
<gene>
    <name evidence="1" type="ORF">SSLN_LOCUS16642</name>
</gene>
<reference evidence="1 2" key="2">
    <citation type="submission" date="2018-11" db="EMBL/GenBank/DDBJ databases">
        <authorList>
            <consortium name="Pathogen Informatics"/>
        </authorList>
    </citation>
    <scope>NUCLEOTIDE SEQUENCE [LARGE SCALE GENOMIC DNA]</scope>
    <source>
        <strain evidence="1 2">NST_G2</strain>
    </source>
</reference>
<reference evidence="3" key="1">
    <citation type="submission" date="2016-06" db="UniProtKB">
        <authorList>
            <consortium name="WormBaseParasite"/>
        </authorList>
    </citation>
    <scope>IDENTIFICATION</scope>
</reference>
<dbReference type="WBParaSite" id="SSLN_0001727701-mRNA-1">
    <property type="protein sequence ID" value="SSLN_0001727701-mRNA-1"/>
    <property type="gene ID" value="SSLN_0001727701"/>
</dbReference>
<keyword evidence="2" id="KW-1185">Reference proteome</keyword>
<evidence type="ECO:0000313" key="3">
    <source>
        <dbReference type="WBParaSite" id="SSLN_0001727701-mRNA-1"/>
    </source>
</evidence>
<accession>A0A183TJJ4</accession>
<name>A0A183TJJ4_SCHSO</name>
<evidence type="ECO:0000313" key="2">
    <source>
        <dbReference type="Proteomes" id="UP000275846"/>
    </source>
</evidence>